<dbReference type="EMBL" id="APQQ01000016">
    <property type="protein sequence ID" value="ENW18752.1"/>
    <property type="molecule type" value="Genomic_DNA"/>
</dbReference>
<sequence>MLRGKQLDEVIEQELQMMLVEGLNRTGFVGDFLFKLGHLT</sequence>
<comment type="caution">
    <text evidence="1">The sequence shown here is derived from an EMBL/GenBank/DDBJ whole genome shotgun (WGS) entry which is preliminary data.</text>
</comment>
<dbReference type="RefSeq" id="WP_005080754.1">
    <property type="nucleotide sequence ID" value="NZ_KB849799.1"/>
</dbReference>
<keyword evidence="2" id="KW-1185">Reference proteome</keyword>
<dbReference type="PATRIC" id="fig|1217659.3.peg.1192"/>
<dbReference type="HOGENOM" id="CLU_3283340_0_0_6"/>
<organism evidence="1 2">
    <name type="scientific">Acinetobacter haemolyticus CIP 64.3 = MTCC 9819</name>
    <dbReference type="NCBI Taxonomy" id="1217659"/>
    <lineage>
        <taxon>Bacteria</taxon>
        <taxon>Pseudomonadati</taxon>
        <taxon>Pseudomonadota</taxon>
        <taxon>Gammaproteobacteria</taxon>
        <taxon>Moraxellales</taxon>
        <taxon>Moraxellaceae</taxon>
        <taxon>Acinetobacter</taxon>
    </lineage>
</organism>
<name>N9F849_ACIHA</name>
<dbReference type="AlphaFoldDB" id="N9F849"/>
<proteinExistence type="predicted"/>
<dbReference type="Proteomes" id="UP000017667">
    <property type="component" value="Unassembled WGS sequence"/>
</dbReference>
<gene>
    <name evidence="1" type="ORF">F927_01218</name>
</gene>
<reference evidence="1 2" key="1">
    <citation type="submission" date="2013-02" db="EMBL/GenBank/DDBJ databases">
        <title>The Genome Sequence of Acinetobacter haemolyticus CIP 64.3.</title>
        <authorList>
            <consortium name="The Broad Institute Genome Sequencing Platform"/>
            <consortium name="The Broad Institute Genome Sequencing Center for Infectious Disease"/>
            <person name="Cerqueira G."/>
            <person name="Feldgarden M."/>
            <person name="Courvalin P."/>
            <person name="Perichon B."/>
            <person name="Grillot-Courvalin C."/>
            <person name="Clermont D."/>
            <person name="Rocha E."/>
            <person name="Yoon E.-J."/>
            <person name="Nemec A."/>
            <person name="Walker B."/>
            <person name="Young S.K."/>
            <person name="Zeng Q."/>
            <person name="Gargeya S."/>
            <person name="Fitzgerald M."/>
            <person name="Haas B."/>
            <person name="Abouelleil A."/>
            <person name="Alvarado L."/>
            <person name="Arachchi H.M."/>
            <person name="Berlin A.M."/>
            <person name="Chapman S.B."/>
            <person name="Dewar J."/>
            <person name="Goldberg J."/>
            <person name="Griggs A."/>
            <person name="Gujja S."/>
            <person name="Hansen M."/>
            <person name="Howarth C."/>
            <person name="Imamovic A."/>
            <person name="Larimer J."/>
            <person name="McCowan C."/>
            <person name="Murphy C."/>
            <person name="Neiman D."/>
            <person name="Pearson M."/>
            <person name="Priest M."/>
            <person name="Roberts A."/>
            <person name="Saif S."/>
            <person name="Shea T."/>
            <person name="Sisk P."/>
            <person name="Sykes S."/>
            <person name="Wortman J."/>
            <person name="Nusbaum C."/>
            <person name="Birren B."/>
        </authorList>
    </citation>
    <scope>NUCLEOTIDE SEQUENCE [LARGE SCALE GENOMIC DNA]</scope>
    <source>
        <strain evidence="1 2">CIP 64.3</strain>
    </source>
</reference>
<accession>N9F849</accession>
<protein>
    <submittedName>
        <fullName evidence="1">Uncharacterized protein</fullName>
    </submittedName>
</protein>
<evidence type="ECO:0000313" key="2">
    <source>
        <dbReference type="Proteomes" id="UP000017667"/>
    </source>
</evidence>
<evidence type="ECO:0000313" key="1">
    <source>
        <dbReference type="EMBL" id="ENW18752.1"/>
    </source>
</evidence>